<dbReference type="RefSeq" id="XP_028481350.1">
    <property type="nucleotide sequence ID" value="XM_028625193.1"/>
</dbReference>
<dbReference type="EMBL" id="RCNU01000017">
    <property type="protein sequence ID" value="RWQ91705.1"/>
    <property type="molecule type" value="Genomic_DNA"/>
</dbReference>
<feature type="region of interest" description="Disordered" evidence="1">
    <location>
        <begin position="136"/>
        <end position="185"/>
    </location>
</feature>
<organism evidence="2 3">
    <name type="scientific">Byssochlamys spectabilis</name>
    <name type="common">Paecilomyces variotii</name>
    <dbReference type="NCBI Taxonomy" id="264951"/>
    <lineage>
        <taxon>Eukaryota</taxon>
        <taxon>Fungi</taxon>
        <taxon>Dikarya</taxon>
        <taxon>Ascomycota</taxon>
        <taxon>Pezizomycotina</taxon>
        <taxon>Eurotiomycetes</taxon>
        <taxon>Eurotiomycetidae</taxon>
        <taxon>Eurotiales</taxon>
        <taxon>Thermoascaceae</taxon>
        <taxon>Paecilomyces</taxon>
    </lineage>
</organism>
<evidence type="ECO:0000313" key="2">
    <source>
        <dbReference type="EMBL" id="RWQ91705.1"/>
    </source>
</evidence>
<keyword evidence="3" id="KW-1185">Reference proteome</keyword>
<protein>
    <recommendedName>
        <fullName evidence="4">Signal peptide-containing protein</fullName>
    </recommendedName>
</protein>
<dbReference type="VEuPathDB" id="FungiDB:C8Q69DRAFT_119934"/>
<evidence type="ECO:0000313" key="3">
    <source>
        <dbReference type="Proteomes" id="UP000283841"/>
    </source>
</evidence>
<feature type="region of interest" description="Disordered" evidence="1">
    <location>
        <begin position="199"/>
        <end position="285"/>
    </location>
</feature>
<feature type="compositionally biased region" description="Basic residues" evidence="1">
    <location>
        <begin position="26"/>
        <end position="40"/>
    </location>
</feature>
<evidence type="ECO:0008006" key="4">
    <source>
        <dbReference type="Google" id="ProtNLM"/>
    </source>
</evidence>
<feature type="region of interest" description="Disordered" evidence="1">
    <location>
        <begin position="26"/>
        <end position="119"/>
    </location>
</feature>
<feature type="compositionally biased region" description="Low complexity" evidence="1">
    <location>
        <begin position="326"/>
        <end position="353"/>
    </location>
</feature>
<feature type="compositionally biased region" description="Polar residues" evidence="1">
    <location>
        <begin position="276"/>
        <end position="285"/>
    </location>
</feature>
<feature type="compositionally biased region" description="Polar residues" evidence="1">
    <location>
        <begin position="299"/>
        <end position="325"/>
    </location>
</feature>
<proteinExistence type="predicted"/>
<gene>
    <name evidence="2" type="ORF">C8Q69DRAFT_119934</name>
</gene>
<comment type="caution">
    <text evidence="2">The sequence shown here is derived from an EMBL/GenBank/DDBJ whole genome shotgun (WGS) entry which is preliminary data.</text>
</comment>
<evidence type="ECO:0000256" key="1">
    <source>
        <dbReference type="SAM" id="MobiDB-lite"/>
    </source>
</evidence>
<dbReference type="Proteomes" id="UP000283841">
    <property type="component" value="Unassembled WGS sequence"/>
</dbReference>
<name>A0A443HIT4_BYSSP</name>
<reference evidence="2 3" key="1">
    <citation type="journal article" date="2018" name="Front. Microbiol.">
        <title>Genomic and genetic insights into a cosmopolitan fungus, Paecilomyces variotii (Eurotiales).</title>
        <authorList>
            <person name="Urquhart A.S."/>
            <person name="Mondo S.J."/>
            <person name="Makela M.R."/>
            <person name="Hane J.K."/>
            <person name="Wiebenga A."/>
            <person name="He G."/>
            <person name="Mihaltcheva S."/>
            <person name="Pangilinan J."/>
            <person name="Lipzen A."/>
            <person name="Barry K."/>
            <person name="de Vries R.P."/>
            <person name="Grigoriev I.V."/>
            <person name="Idnurm A."/>
        </authorList>
    </citation>
    <scope>NUCLEOTIDE SEQUENCE [LARGE SCALE GENOMIC DNA]</scope>
    <source>
        <strain evidence="2 3">CBS 101075</strain>
    </source>
</reference>
<feature type="region of interest" description="Disordered" evidence="1">
    <location>
        <begin position="299"/>
        <end position="385"/>
    </location>
</feature>
<dbReference type="GeneID" id="39594470"/>
<sequence length="424" mass="46277">MWLYRGVQSAVFYYASCTPCAGAIDRRKRKKDAVRSRRQKAKDAALVTDQPRPFAQPTPFSTNEGWKEEIALGPGPPARRGGNRAGNNRSHSRQTERESNDAAADSSTSLGYESPHRRGGIGERWNWMHHQREDEPLWGQEAKGSSVGISGRGRSDTNASGKYYAPRAPPVNDLHPPIVSGPTSRAETRWMLQPLPSAKVMAGKAGSDASTRGSHGGSQKKRVNVRPPGALADSDDEDDIQDEHSTPADGRPGWLRSRSANSKRTSPDKSYRLPPLTTSENQSSIKDYAAESVKLTTRSPLAASATHTGVPTQSRKSAESQRLNTASSSIYSVSSSPSLLSSHADSADASSPYLQYGPPETPRSRPGSKETGLSDKAFSNPMSITRQDFKDIQTVHLEINGEGNILQEPDQVQQMRPFRWSMDL</sequence>
<dbReference type="AlphaFoldDB" id="A0A443HIT4"/>
<accession>A0A443HIT4</accession>